<keyword evidence="4" id="KW-1185">Reference proteome</keyword>
<reference evidence="2" key="1">
    <citation type="submission" date="2024-07" db="EMBL/GenBank/DDBJ databases">
        <title>Two chromosome-level genome assemblies of Korean endemic species Abeliophyllum distichum and Forsythia ovata (Oleaceae).</title>
        <authorList>
            <person name="Mun J.H."/>
        </authorList>
    </citation>
    <scope>NUCLEOTIDE SEQUENCE</scope>
    <source>
        <strain evidence="2">KNKB202402200001</strain>
        <tissue evidence="2">Leaf</tissue>
    </source>
</reference>
<evidence type="ECO:0000313" key="4">
    <source>
        <dbReference type="Proteomes" id="UP001604277"/>
    </source>
</evidence>
<accession>A0ABD1T8U1</accession>
<dbReference type="EMBL" id="JBFOLJ010000009">
    <property type="protein sequence ID" value="KAL2509066.1"/>
    <property type="molecule type" value="Genomic_DNA"/>
</dbReference>
<comment type="caution">
    <text evidence="2">The sequence shown here is derived from an EMBL/GenBank/DDBJ whole genome shotgun (WGS) entry which is preliminary data.</text>
</comment>
<evidence type="ECO:0000313" key="2">
    <source>
        <dbReference type="EMBL" id="KAL2509066.1"/>
    </source>
</evidence>
<proteinExistence type="predicted"/>
<organism evidence="2 4">
    <name type="scientific">Forsythia ovata</name>
    <dbReference type="NCBI Taxonomy" id="205694"/>
    <lineage>
        <taxon>Eukaryota</taxon>
        <taxon>Viridiplantae</taxon>
        <taxon>Streptophyta</taxon>
        <taxon>Embryophyta</taxon>
        <taxon>Tracheophyta</taxon>
        <taxon>Spermatophyta</taxon>
        <taxon>Magnoliopsida</taxon>
        <taxon>eudicotyledons</taxon>
        <taxon>Gunneridae</taxon>
        <taxon>Pentapetalae</taxon>
        <taxon>asterids</taxon>
        <taxon>lamiids</taxon>
        <taxon>Lamiales</taxon>
        <taxon>Oleaceae</taxon>
        <taxon>Forsythieae</taxon>
        <taxon>Forsythia</taxon>
    </lineage>
</organism>
<dbReference type="Proteomes" id="UP001604277">
    <property type="component" value="Unassembled WGS sequence"/>
</dbReference>
<dbReference type="EMBL" id="JBFOLJ010000007">
    <property type="protein sequence ID" value="KAL2522292.1"/>
    <property type="molecule type" value="Genomic_DNA"/>
</dbReference>
<protein>
    <submittedName>
        <fullName evidence="2">Uncharacterized protein</fullName>
    </submittedName>
</protein>
<evidence type="ECO:0000256" key="1">
    <source>
        <dbReference type="SAM" id="MobiDB-lite"/>
    </source>
</evidence>
<evidence type="ECO:0000313" key="3">
    <source>
        <dbReference type="EMBL" id="KAL2522292.1"/>
    </source>
</evidence>
<reference evidence="4" key="2">
    <citation type="submission" date="2024-07" db="EMBL/GenBank/DDBJ databases">
        <title>Two chromosome-level genome assemblies of Korean endemic species Abeliophyllum distichum and Forsythia ovata (Oleaceae).</title>
        <authorList>
            <person name="Jang H."/>
        </authorList>
    </citation>
    <scope>NUCLEOTIDE SEQUENCE [LARGE SCALE GENOMIC DNA]</scope>
</reference>
<sequence>MAGFFSRVPKFKIRSGGDVGEKEAIPSQPPVPCESSIPAATVSLVPEVAMDISSTVPSMLEVVMDTSFALSLKEHLLPPENVRRPDKEKRVINDGGENAKKFHGG</sequence>
<name>A0ABD1T8U1_9LAMI</name>
<feature type="region of interest" description="Disordered" evidence="1">
    <location>
        <begin position="81"/>
        <end position="105"/>
    </location>
</feature>
<dbReference type="AlphaFoldDB" id="A0ABD1T8U1"/>
<gene>
    <name evidence="3" type="ORF">Fot_26215</name>
    <name evidence="2" type="ORF">Fot_32713</name>
</gene>